<keyword evidence="2" id="KW-1185">Reference proteome</keyword>
<evidence type="ECO:0000313" key="1">
    <source>
        <dbReference type="EMBL" id="WOV83600.1"/>
    </source>
</evidence>
<proteinExistence type="predicted"/>
<gene>
    <name evidence="1" type="ORF">PGH26_12010</name>
</gene>
<evidence type="ECO:0000313" key="2">
    <source>
        <dbReference type="Proteomes" id="UP001303532"/>
    </source>
</evidence>
<protein>
    <recommendedName>
        <fullName evidence="3">PepSY domain-containing protein</fullName>
    </recommendedName>
</protein>
<sequence length="199" mass="22202">MKWKLLLAAILVVTGFIGYKLLATDKSLLDICFPAVVEKTEITLLDAYFIAMEKAKEFDPNPELIFMNSVNDGEVSGENGKRGNWQGVIALVNTNQRLLFVIEKGILIDFKMLDGTEEPTIKPSSIKIDSSLIVKSAIKEFQLKPGPKSDSFSNGFHFRLIRDAENIFISVDGLIDGKQAEIYYNPETGEYMGRVESNS</sequence>
<reference evidence="1 2" key="1">
    <citation type="submission" date="2023-01" db="EMBL/GenBank/DDBJ databases">
        <title>Sporosarcina sp. nov., isolated from Korean tranditional fermented seafood 'Jeotgal'.</title>
        <authorList>
            <person name="Yang A.-I."/>
        </authorList>
    </citation>
    <scope>NUCLEOTIDE SEQUENCE [LARGE SCALE GENOMIC DNA]</scope>
    <source>
        <strain evidence="1 2">B2O-1</strain>
    </source>
</reference>
<name>A0ABZ0KUH7_9BACL</name>
<dbReference type="Proteomes" id="UP001303532">
    <property type="component" value="Chromosome"/>
</dbReference>
<dbReference type="EMBL" id="CP116341">
    <property type="protein sequence ID" value="WOV83600.1"/>
    <property type="molecule type" value="Genomic_DNA"/>
</dbReference>
<dbReference type="RefSeq" id="WP_323691292.1">
    <property type="nucleotide sequence ID" value="NZ_CP116341.1"/>
</dbReference>
<evidence type="ECO:0008006" key="3">
    <source>
        <dbReference type="Google" id="ProtNLM"/>
    </source>
</evidence>
<accession>A0ABZ0KUH7</accession>
<organism evidence="1 2">
    <name type="scientific">Sporosarcina jeotgali</name>
    <dbReference type="NCBI Taxonomy" id="3020056"/>
    <lineage>
        <taxon>Bacteria</taxon>
        <taxon>Bacillati</taxon>
        <taxon>Bacillota</taxon>
        <taxon>Bacilli</taxon>
        <taxon>Bacillales</taxon>
        <taxon>Caryophanaceae</taxon>
        <taxon>Sporosarcina</taxon>
    </lineage>
</organism>